<keyword evidence="3" id="KW-1185">Reference proteome</keyword>
<dbReference type="EMBL" id="MU167292">
    <property type="protein sequence ID" value="KAG0144585.1"/>
    <property type="molecule type" value="Genomic_DNA"/>
</dbReference>
<feature type="region of interest" description="Disordered" evidence="1">
    <location>
        <begin position="155"/>
        <end position="196"/>
    </location>
</feature>
<dbReference type="Proteomes" id="UP000886653">
    <property type="component" value="Unassembled WGS sequence"/>
</dbReference>
<sequence>MYNHVNPSTSNATRRHLPEQPYASSSGTSLGQLTHLLEPTGSPSQQRRSRPLPTPPVGSPPRESIGGMLALASFERQPVTLMSNSGEPPPVPFHTRPNGRSLLLLPGSLPCEMNSRSGRPIPGSNWSSGAEEPPSYQQIHDDPVLIPMTPLAPLEALRSTPPNCNQNQSARSQRRRRLRRSSTPPPLPENAALIASLSPPEFAQRFPEWGTRYEGTSLNETHINVSAESFTRARTRSLYVPTQDPIRTEFQTEERCSPRTFQRFRRQTMYEMDSDHQSNVSPTVSRSTTIQVSIRPQLGIEEPSISRRTRNLSNLNRSRRSRSPVLIELRRVRPCSRVRKVGILIGSLCLPERPGFVRDRNEEHLIVNPWRLTDE</sequence>
<evidence type="ECO:0000313" key="2">
    <source>
        <dbReference type="EMBL" id="KAG0144585.1"/>
    </source>
</evidence>
<evidence type="ECO:0000256" key="1">
    <source>
        <dbReference type="SAM" id="MobiDB-lite"/>
    </source>
</evidence>
<feature type="compositionally biased region" description="Polar residues" evidence="1">
    <location>
        <begin position="1"/>
        <end position="12"/>
    </location>
</feature>
<gene>
    <name evidence="2" type="ORF">CROQUDRAFT_134261</name>
</gene>
<feature type="compositionally biased region" description="Polar residues" evidence="1">
    <location>
        <begin position="22"/>
        <end position="32"/>
    </location>
</feature>
<name>A0A9P6ND90_9BASI</name>
<proteinExistence type="predicted"/>
<evidence type="ECO:0000313" key="3">
    <source>
        <dbReference type="Proteomes" id="UP000886653"/>
    </source>
</evidence>
<reference evidence="2" key="1">
    <citation type="submission" date="2013-11" db="EMBL/GenBank/DDBJ databases">
        <title>Genome sequence of the fusiform rust pathogen reveals effectors for host alternation and coevolution with pine.</title>
        <authorList>
            <consortium name="DOE Joint Genome Institute"/>
            <person name="Smith K."/>
            <person name="Pendleton A."/>
            <person name="Kubisiak T."/>
            <person name="Anderson C."/>
            <person name="Salamov A."/>
            <person name="Aerts A."/>
            <person name="Riley R."/>
            <person name="Clum A."/>
            <person name="Lindquist E."/>
            <person name="Ence D."/>
            <person name="Campbell M."/>
            <person name="Kronenberg Z."/>
            <person name="Feau N."/>
            <person name="Dhillon B."/>
            <person name="Hamelin R."/>
            <person name="Burleigh J."/>
            <person name="Smith J."/>
            <person name="Yandell M."/>
            <person name="Nelson C."/>
            <person name="Grigoriev I."/>
            <person name="Davis J."/>
        </authorList>
    </citation>
    <scope>NUCLEOTIDE SEQUENCE</scope>
    <source>
        <strain evidence="2">G11</strain>
    </source>
</reference>
<feature type="region of interest" description="Disordered" evidence="1">
    <location>
        <begin position="114"/>
        <end position="141"/>
    </location>
</feature>
<protein>
    <submittedName>
        <fullName evidence="2">Uncharacterized protein</fullName>
    </submittedName>
</protein>
<comment type="caution">
    <text evidence="2">The sequence shown here is derived from an EMBL/GenBank/DDBJ whole genome shotgun (WGS) entry which is preliminary data.</text>
</comment>
<organism evidence="2 3">
    <name type="scientific">Cronartium quercuum f. sp. fusiforme G11</name>
    <dbReference type="NCBI Taxonomy" id="708437"/>
    <lineage>
        <taxon>Eukaryota</taxon>
        <taxon>Fungi</taxon>
        <taxon>Dikarya</taxon>
        <taxon>Basidiomycota</taxon>
        <taxon>Pucciniomycotina</taxon>
        <taxon>Pucciniomycetes</taxon>
        <taxon>Pucciniales</taxon>
        <taxon>Coleosporiaceae</taxon>
        <taxon>Cronartium</taxon>
    </lineage>
</organism>
<feature type="region of interest" description="Disordered" evidence="1">
    <location>
        <begin position="1"/>
        <end position="70"/>
    </location>
</feature>
<dbReference type="AlphaFoldDB" id="A0A9P6ND90"/>
<accession>A0A9P6ND90</accession>